<keyword evidence="1" id="KW-0560">Oxidoreductase</keyword>
<dbReference type="GO" id="GO:0016491">
    <property type="term" value="F:oxidoreductase activity"/>
    <property type="evidence" value="ECO:0007669"/>
    <property type="project" value="UniProtKB-KW"/>
</dbReference>
<dbReference type="PRINTS" id="PR00080">
    <property type="entry name" value="SDRFAMILY"/>
</dbReference>
<keyword evidence="4" id="KW-1185">Reference proteome</keyword>
<dbReference type="PRINTS" id="PR00081">
    <property type="entry name" value="GDHRDH"/>
</dbReference>
<dbReference type="EnsemblMetazoa" id="XM_011675218">
    <property type="protein sequence ID" value="XP_011673520"/>
    <property type="gene ID" value="LOC100888885"/>
</dbReference>
<comment type="similarity">
    <text evidence="2">Belongs to the short-chain dehydrogenases/reductases (SDR) family.</text>
</comment>
<dbReference type="OMA" id="WGRCGIE"/>
<dbReference type="RefSeq" id="XP_011673520.2">
    <property type="nucleotide sequence ID" value="XM_011675218.2"/>
</dbReference>
<dbReference type="SUPFAM" id="SSF51735">
    <property type="entry name" value="NAD(P)-binding Rossmann-fold domains"/>
    <property type="match status" value="1"/>
</dbReference>
<reference evidence="4" key="1">
    <citation type="submission" date="2015-02" db="EMBL/GenBank/DDBJ databases">
        <title>Genome sequencing for Strongylocentrotus purpuratus.</title>
        <authorList>
            <person name="Murali S."/>
            <person name="Liu Y."/>
            <person name="Vee V."/>
            <person name="English A."/>
            <person name="Wang M."/>
            <person name="Skinner E."/>
            <person name="Han Y."/>
            <person name="Muzny D.M."/>
            <person name="Worley K.C."/>
            <person name="Gibbs R.A."/>
        </authorList>
    </citation>
    <scope>NUCLEOTIDE SEQUENCE</scope>
</reference>
<protein>
    <submittedName>
        <fullName evidence="3">Uncharacterized protein</fullName>
    </submittedName>
</protein>
<dbReference type="GeneID" id="100888885"/>
<dbReference type="InterPro" id="IPR036291">
    <property type="entry name" value="NAD(P)-bd_dom_sf"/>
</dbReference>
<dbReference type="PANTHER" id="PTHR43157">
    <property type="entry name" value="PHOSPHATIDYLINOSITOL-GLYCAN BIOSYNTHESIS CLASS F PROTEIN-RELATED"/>
    <property type="match status" value="1"/>
</dbReference>
<accession>A0A7M7HP92</accession>
<proteinExistence type="inferred from homology"/>
<evidence type="ECO:0000313" key="3">
    <source>
        <dbReference type="EnsemblMetazoa" id="XP_011673520"/>
    </source>
</evidence>
<dbReference type="InterPro" id="IPR002347">
    <property type="entry name" value="SDR_fam"/>
</dbReference>
<reference evidence="3" key="2">
    <citation type="submission" date="2021-01" db="UniProtKB">
        <authorList>
            <consortium name="EnsemblMetazoa"/>
        </authorList>
    </citation>
    <scope>IDENTIFICATION</scope>
</reference>
<dbReference type="InParanoid" id="A0A7M7HP92"/>
<name>A0A7M7HP92_STRPU</name>
<dbReference type="PANTHER" id="PTHR43157:SF31">
    <property type="entry name" value="PHOSPHATIDYLINOSITOL-GLYCAN BIOSYNTHESIS CLASS F PROTEIN"/>
    <property type="match status" value="1"/>
</dbReference>
<dbReference type="AlphaFoldDB" id="A0A7M7HP92"/>
<dbReference type="Pfam" id="PF00106">
    <property type="entry name" value="adh_short"/>
    <property type="match status" value="1"/>
</dbReference>
<evidence type="ECO:0000313" key="4">
    <source>
        <dbReference type="Proteomes" id="UP000007110"/>
    </source>
</evidence>
<dbReference type="Proteomes" id="UP000007110">
    <property type="component" value="Unassembled WGS sequence"/>
</dbReference>
<sequence length="270" mass="29781">MNGRIFLVTGATNGIGQHTALQLAKTGATVLVHGRALARVEATVADIKKATGNENIKGYIADLACLANIRRLSDELHASQKHIDVLINNAGVYEKKRQESNDGYELTFAVNVMAPFLLTSLLLDLLKAGNKSRIVNVSSISQSSFLDLDNLQLKHDYGKGDKAYEQSKLCDIMFTIDMAERFRKDGITVNCLDPGTVNTQMLLKVWGAIGIPTDEADNEFHLATDAKFEDVTGEYFVDMRKTRASAVAYDNQLRGKLWKHLVDITGAQYD</sequence>
<organism evidence="3 4">
    <name type="scientific">Strongylocentrotus purpuratus</name>
    <name type="common">Purple sea urchin</name>
    <dbReference type="NCBI Taxonomy" id="7668"/>
    <lineage>
        <taxon>Eukaryota</taxon>
        <taxon>Metazoa</taxon>
        <taxon>Echinodermata</taxon>
        <taxon>Eleutherozoa</taxon>
        <taxon>Echinozoa</taxon>
        <taxon>Echinoidea</taxon>
        <taxon>Euechinoidea</taxon>
        <taxon>Echinacea</taxon>
        <taxon>Camarodonta</taxon>
        <taxon>Echinidea</taxon>
        <taxon>Strongylocentrotidae</taxon>
        <taxon>Strongylocentrotus</taxon>
    </lineage>
</organism>
<dbReference type="OrthoDB" id="191139at2759"/>
<evidence type="ECO:0000256" key="1">
    <source>
        <dbReference type="ARBA" id="ARBA00023002"/>
    </source>
</evidence>
<evidence type="ECO:0000256" key="2">
    <source>
        <dbReference type="RuleBase" id="RU000363"/>
    </source>
</evidence>
<dbReference type="KEGG" id="spu:100888885"/>
<dbReference type="Gene3D" id="3.40.50.720">
    <property type="entry name" value="NAD(P)-binding Rossmann-like Domain"/>
    <property type="match status" value="1"/>
</dbReference>